<evidence type="ECO:0000313" key="5">
    <source>
        <dbReference type="Proteomes" id="UP001139353"/>
    </source>
</evidence>
<evidence type="ECO:0000259" key="3">
    <source>
        <dbReference type="PROSITE" id="PS50110"/>
    </source>
</evidence>
<feature type="domain" description="Response regulatory" evidence="3">
    <location>
        <begin position="3"/>
        <end position="118"/>
    </location>
</feature>
<reference evidence="4" key="1">
    <citation type="submission" date="2021-11" db="EMBL/GenBank/DDBJ databases">
        <title>BS-T2-15 a new species belonging to the Comamonadaceae family isolated from the soil of a French oak forest.</title>
        <authorList>
            <person name="Mieszkin S."/>
            <person name="Alain K."/>
        </authorList>
    </citation>
    <scope>NUCLEOTIDE SEQUENCE</scope>
    <source>
        <strain evidence="4">BS-T2-15</strain>
    </source>
</reference>
<evidence type="ECO:0000256" key="2">
    <source>
        <dbReference type="PROSITE-ProRule" id="PRU00169"/>
    </source>
</evidence>
<gene>
    <name evidence="4" type="ORF">LPC04_22465</name>
</gene>
<dbReference type="AlphaFoldDB" id="A0A9X1YMG3"/>
<dbReference type="InterPro" id="IPR050595">
    <property type="entry name" value="Bact_response_regulator"/>
</dbReference>
<keyword evidence="1 2" id="KW-0597">Phosphoprotein</keyword>
<dbReference type="InterPro" id="IPR001789">
    <property type="entry name" value="Sig_transdc_resp-reg_receiver"/>
</dbReference>
<dbReference type="PANTHER" id="PTHR44591">
    <property type="entry name" value="STRESS RESPONSE REGULATOR PROTEIN 1"/>
    <property type="match status" value="1"/>
</dbReference>
<dbReference type="Pfam" id="PF00072">
    <property type="entry name" value="Response_reg"/>
    <property type="match status" value="1"/>
</dbReference>
<sequence>MAKILFVDDSRDNADSLATFFKLLGHETEVAYDGDTAVELTSKFTPDIAFIDIQMPMLDGFDTAKEFRSRLGDKPVLIALTGQEWAKTGDEAGRAGFDGFLQKPAQASALAKLVDSLAP</sequence>
<name>A0A9X1YMG3_9BURK</name>
<proteinExistence type="predicted"/>
<dbReference type="SMART" id="SM00448">
    <property type="entry name" value="REC"/>
    <property type="match status" value="1"/>
</dbReference>
<dbReference type="InterPro" id="IPR011006">
    <property type="entry name" value="CheY-like_superfamily"/>
</dbReference>
<evidence type="ECO:0000313" key="4">
    <source>
        <dbReference type="EMBL" id="MCK9688482.1"/>
    </source>
</evidence>
<dbReference type="PANTHER" id="PTHR44591:SF3">
    <property type="entry name" value="RESPONSE REGULATORY DOMAIN-CONTAINING PROTEIN"/>
    <property type="match status" value="1"/>
</dbReference>
<dbReference type="PROSITE" id="PS50110">
    <property type="entry name" value="RESPONSE_REGULATORY"/>
    <property type="match status" value="1"/>
</dbReference>
<dbReference type="GO" id="GO:0000160">
    <property type="term" value="P:phosphorelay signal transduction system"/>
    <property type="evidence" value="ECO:0007669"/>
    <property type="project" value="InterPro"/>
</dbReference>
<protein>
    <submittedName>
        <fullName evidence="4">Response regulator</fullName>
    </submittedName>
</protein>
<dbReference type="Gene3D" id="3.40.50.2300">
    <property type="match status" value="1"/>
</dbReference>
<dbReference type="SUPFAM" id="SSF52172">
    <property type="entry name" value="CheY-like"/>
    <property type="match status" value="1"/>
</dbReference>
<dbReference type="RefSeq" id="WP_275684519.1">
    <property type="nucleotide sequence ID" value="NZ_JAJLJH010000008.1"/>
</dbReference>
<dbReference type="Proteomes" id="UP001139353">
    <property type="component" value="Unassembled WGS sequence"/>
</dbReference>
<evidence type="ECO:0000256" key="1">
    <source>
        <dbReference type="ARBA" id="ARBA00022553"/>
    </source>
</evidence>
<feature type="modified residue" description="4-aspartylphosphate" evidence="2">
    <location>
        <position position="52"/>
    </location>
</feature>
<keyword evidence="5" id="KW-1185">Reference proteome</keyword>
<comment type="caution">
    <text evidence="4">The sequence shown here is derived from an EMBL/GenBank/DDBJ whole genome shotgun (WGS) entry which is preliminary data.</text>
</comment>
<dbReference type="EMBL" id="JAJLJH010000008">
    <property type="protein sequence ID" value="MCK9688482.1"/>
    <property type="molecule type" value="Genomic_DNA"/>
</dbReference>
<accession>A0A9X1YMG3</accession>
<organism evidence="4 5">
    <name type="scientific">Scleromatobacter humisilvae</name>
    <dbReference type="NCBI Taxonomy" id="2897159"/>
    <lineage>
        <taxon>Bacteria</taxon>
        <taxon>Pseudomonadati</taxon>
        <taxon>Pseudomonadota</taxon>
        <taxon>Betaproteobacteria</taxon>
        <taxon>Burkholderiales</taxon>
        <taxon>Sphaerotilaceae</taxon>
        <taxon>Scleromatobacter</taxon>
    </lineage>
</organism>